<dbReference type="GeneID" id="14691734"/>
<evidence type="ECO:0000313" key="2">
    <source>
        <dbReference type="Proteomes" id="UP000006319"/>
    </source>
</evidence>
<dbReference type="KEGG" id="pcy:PCYB_062260"/>
<organism evidence="1 2">
    <name type="scientific">Plasmodium cynomolgi (strain B)</name>
    <dbReference type="NCBI Taxonomy" id="1120755"/>
    <lineage>
        <taxon>Eukaryota</taxon>
        <taxon>Sar</taxon>
        <taxon>Alveolata</taxon>
        <taxon>Apicomplexa</taxon>
        <taxon>Aconoidasida</taxon>
        <taxon>Haemosporida</taxon>
        <taxon>Plasmodiidae</taxon>
        <taxon>Plasmodium</taxon>
        <taxon>Plasmodium (Plasmodium)</taxon>
    </lineage>
</organism>
<proteinExistence type="predicted"/>
<dbReference type="RefSeq" id="XP_004221441.1">
    <property type="nucleotide sequence ID" value="XM_004221393.1"/>
</dbReference>
<dbReference type="OrthoDB" id="389471at2759"/>
<dbReference type="Proteomes" id="UP000006319">
    <property type="component" value="Chromosome 6"/>
</dbReference>
<dbReference type="VEuPathDB" id="PlasmoDB:PCYB_062260"/>
<sequence length="142" mass="16705">MGSCNGKYEQILGELKDELKNHAKSKAMVNNILNAWIYISNKKNYVQGTFCELFYYWLGDLISKDVNTSTSSSFSKTMQNVYGILKNCSNIDKCKNKYPGIDTGNFERMKELYDYKYYYREWKSNRKSCSLLMEEVTELRIQ</sequence>
<dbReference type="PhylomeDB" id="K6UR49"/>
<dbReference type="Pfam" id="PF05795">
    <property type="entry name" value="Plasmodium_Vir"/>
    <property type="match status" value="1"/>
</dbReference>
<name>K6UR49_PLACD</name>
<dbReference type="InterPro" id="IPR008780">
    <property type="entry name" value="Plasmodium_Vir"/>
</dbReference>
<keyword evidence="2" id="KW-1185">Reference proteome</keyword>
<evidence type="ECO:0008006" key="3">
    <source>
        <dbReference type="Google" id="ProtNLM"/>
    </source>
</evidence>
<gene>
    <name evidence="1" type="ORF">PCYB_062260</name>
</gene>
<dbReference type="AlphaFoldDB" id="K6UR49"/>
<accession>K6UR49</accession>
<dbReference type="EMBL" id="DF157098">
    <property type="protein sequence ID" value="GAB65494.1"/>
    <property type="molecule type" value="Genomic_DNA"/>
</dbReference>
<reference evidence="1 2" key="1">
    <citation type="journal article" date="2012" name="Nat. Genet.">
        <title>Plasmodium cynomolgi genome sequences provide insight into Plasmodium vivax and the monkey malaria clade.</title>
        <authorList>
            <person name="Tachibana S."/>
            <person name="Sullivan S.A."/>
            <person name="Kawai S."/>
            <person name="Nakamura S."/>
            <person name="Kim H.R."/>
            <person name="Goto N."/>
            <person name="Arisue N."/>
            <person name="Palacpac N.M.Q."/>
            <person name="Honma H."/>
            <person name="Yagi M."/>
            <person name="Tougan T."/>
            <person name="Katakai Y."/>
            <person name="Kaneko O."/>
            <person name="Mita T."/>
            <person name="Kita K."/>
            <person name="Yasutomi Y."/>
            <person name="Sutton P.L."/>
            <person name="Shakhbatyan R."/>
            <person name="Horii T."/>
            <person name="Yasunaga T."/>
            <person name="Barnwell J.W."/>
            <person name="Escalante A.A."/>
            <person name="Carlton J.M."/>
            <person name="Tanabe K."/>
        </authorList>
    </citation>
    <scope>NUCLEOTIDE SEQUENCE [LARGE SCALE GENOMIC DNA]</scope>
    <source>
        <strain evidence="1 2">B</strain>
    </source>
</reference>
<evidence type="ECO:0000313" key="1">
    <source>
        <dbReference type="EMBL" id="GAB65494.1"/>
    </source>
</evidence>
<protein>
    <recommendedName>
        <fullName evidence="3">CYIR protein</fullName>
    </recommendedName>
</protein>